<sequence length="297" mass="31674">MKKSIIPDGGDWITNRRRRRPATSGEAVREAEKEGAAESPIDGRVGAADGGGGLGGGNRWLGRFGGQSSRSWFPGDPTARWGESPPGRGEGSPLRRWLWQTAISLALFAATWQLFQIDQPWARWLQGEIRRVATENVEYEALHEAVLRLGLWTDAAAVAPVFAPAGGTARVGLPVETPVKGILVQPFGQRGGHFYPGVRIAAPAGSPVTAGVTGKVALEWVENGGHFVQIIADDGTVRIVGPLEKLEVKAGQPVEPGTVLGRLARSEADGQAQLYLEVRREGCSVDPLESEKGGQPQ</sequence>
<dbReference type="InterPro" id="IPR016047">
    <property type="entry name" value="M23ase_b-sheet_dom"/>
</dbReference>
<accession>A0A845L508</accession>
<feature type="region of interest" description="Disordered" evidence="1">
    <location>
        <begin position="1"/>
        <end position="92"/>
    </location>
</feature>
<keyword evidence="4" id="KW-1185">Reference proteome</keyword>
<dbReference type="AlphaFoldDB" id="A0A845L508"/>
<dbReference type="PANTHER" id="PTHR21666">
    <property type="entry name" value="PEPTIDASE-RELATED"/>
    <property type="match status" value="1"/>
</dbReference>
<proteinExistence type="predicted"/>
<name>A0A845L508_9FIRM</name>
<dbReference type="InterPro" id="IPR050570">
    <property type="entry name" value="Cell_wall_metabolism_enzyme"/>
</dbReference>
<evidence type="ECO:0000259" key="2">
    <source>
        <dbReference type="Pfam" id="PF01551"/>
    </source>
</evidence>
<feature type="domain" description="M23ase beta-sheet core" evidence="2">
    <location>
        <begin position="195"/>
        <end position="287"/>
    </location>
</feature>
<evidence type="ECO:0000313" key="4">
    <source>
        <dbReference type="Proteomes" id="UP000463470"/>
    </source>
</evidence>
<dbReference type="RefSeq" id="WP_161258666.1">
    <property type="nucleotide sequence ID" value="NZ_WXEY01000010.1"/>
</dbReference>
<evidence type="ECO:0000313" key="3">
    <source>
        <dbReference type="EMBL" id="MZP30135.1"/>
    </source>
</evidence>
<dbReference type="SUPFAM" id="SSF51261">
    <property type="entry name" value="Duplicated hybrid motif"/>
    <property type="match status" value="1"/>
</dbReference>
<protein>
    <submittedName>
        <fullName evidence="3">Peptidoglycan DD-metalloendopeptidase family protein</fullName>
    </submittedName>
</protein>
<dbReference type="GO" id="GO:0004222">
    <property type="term" value="F:metalloendopeptidase activity"/>
    <property type="evidence" value="ECO:0007669"/>
    <property type="project" value="TreeGrafter"/>
</dbReference>
<reference evidence="3 4" key="1">
    <citation type="submission" date="2020-01" db="EMBL/GenBank/DDBJ databases">
        <title>Whole-genome sequence of Heliobacterium undosum DSM 13378.</title>
        <authorList>
            <person name="Kyndt J.A."/>
            <person name="Meyer T.E."/>
        </authorList>
    </citation>
    <scope>NUCLEOTIDE SEQUENCE [LARGE SCALE GENOMIC DNA]</scope>
    <source>
        <strain evidence="3 4">DSM 13378</strain>
    </source>
</reference>
<organism evidence="3 4">
    <name type="scientific">Heliomicrobium undosum</name>
    <dbReference type="NCBI Taxonomy" id="121734"/>
    <lineage>
        <taxon>Bacteria</taxon>
        <taxon>Bacillati</taxon>
        <taxon>Bacillota</taxon>
        <taxon>Clostridia</taxon>
        <taxon>Eubacteriales</taxon>
        <taxon>Heliobacteriaceae</taxon>
        <taxon>Heliomicrobium</taxon>
    </lineage>
</organism>
<feature type="compositionally biased region" description="Low complexity" evidence="1">
    <location>
        <begin position="82"/>
        <end position="92"/>
    </location>
</feature>
<dbReference type="EMBL" id="WXEY01000010">
    <property type="protein sequence ID" value="MZP30135.1"/>
    <property type="molecule type" value="Genomic_DNA"/>
</dbReference>
<evidence type="ECO:0000256" key="1">
    <source>
        <dbReference type="SAM" id="MobiDB-lite"/>
    </source>
</evidence>
<dbReference type="InterPro" id="IPR011055">
    <property type="entry name" value="Dup_hybrid_motif"/>
</dbReference>
<dbReference type="Gene3D" id="2.70.70.10">
    <property type="entry name" value="Glucose Permease (Domain IIA)"/>
    <property type="match status" value="1"/>
</dbReference>
<dbReference type="OrthoDB" id="2986589at2"/>
<feature type="compositionally biased region" description="Basic and acidic residues" evidence="1">
    <location>
        <begin position="27"/>
        <end position="36"/>
    </location>
</feature>
<dbReference type="PANTHER" id="PTHR21666:SF270">
    <property type="entry name" value="MUREIN HYDROLASE ACTIVATOR ENVC"/>
    <property type="match status" value="1"/>
</dbReference>
<comment type="caution">
    <text evidence="3">The sequence shown here is derived from an EMBL/GenBank/DDBJ whole genome shotgun (WGS) entry which is preliminary data.</text>
</comment>
<dbReference type="CDD" id="cd12797">
    <property type="entry name" value="M23_peptidase"/>
    <property type="match status" value="1"/>
</dbReference>
<feature type="compositionally biased region" description="Gly residues" evidence="1">
    <location>
        <begin position="48"/>
        <end position="65"/>
    </location>
</feature>
<dbReference type="Proteomes" id="UP000463470">
    <property type="component" value="Unassembled WGS sequence"/>
</dbReference>
<dbReference type="Pfam" id="PF01551">
    <property type="entry name" value="Peptidase_M23"/>
    <property type="match status" value="1"/>
</dbReference>
<gene>
    <name evidence="3" type="ORF">GTO91_10490</name>
</gene>